<dbReference type="Pfam" id="PF06230">
    <property type="entry name" value="LpxI_C"/>
    <property type="match status" value="1"/>
</dbReference>
<dbReference type="GO" id="GO:0016787">
    <property type="term" value="F:hydrolase activity"/>
    <property type="evidence" value="ECO:0007669"/>
    <property type="project" value="UniProtKB-KW"/>
</dbReference>
<feature type="domain" description="LpxI C-terminal" evidence="1">
    <location>
        <begin position="140"/>
        <end position="270"/>
    </location>
</feature>
<dbReference type="RefSeq" id="WP_173559529.1">
    <property type="nucleotide sequence ID" value="NZ_JAPIUZ010000001.1"/>
</dbReference>
<evidence type="ECO:0000259" key="1">
    <source>
        <dbReference type="Pfam" id="PF06230"/>
    </source>
</evidence>
<dbReference type="PANTHER" id="PTHR39962">
    <property type="entry name" value="BLL4848 PROTEIN"/>
    <property type="match status" value="1"/>
</dbReference>
<evidence type="ECO:0000313" key="3">
    <source>
        <dbReference type="EMBL" id="MCX2562719.1"/>
    </source>
</evidence>
<gene>
    <name evidence="3" type="primary">lpxI</name>
    <name evidence="3" type="ORF">OQ497_01880</name>
</gene>
<dbReference type="Pfam" id="PF17930">
    <property type="entry name" value="LpxI_N"/>
    <property type="match status" value="1"/>
</dbReference>
<dbReference type="InterPro" id="IPR010415">
    <property type="entry name" value="LpxI_C"/>
</dbReference>
<evidence type="ECO:0000259" key="2">
    <source>
        <dbReference type="Pfam" id="PF17930"/>
    </source>
</evidence>
<comment type="caution">
    <text evidence="3">The sequence shown here is derived from an EMBL/GenBank/DDBJ whole genome shotgun (WGS) entry which is preliminary data.</text>
</comment>
<dbReference type="EC" id="3.6.1.54" evidence="3"/>
<keyword evidence="4" id="KW-1185">Reference proteome</keyword>
<dbReference type="InterPro" id="IPR041255">
    <property type="entry name" value="LpxI_N"/>
</dbReference>
<sequence length="279" mass="29483">MQSSQTVGILAGGGPLPARVAEAVVARGGSVFILGFEGFAEPETIAPWPHQIVRLGAAGQMLSLLREHKCGDLVLIGPVRRPSLRSLYPDSEGVRILARLGRSLFSGDDGLLASLVRILGEEGFRVRGAHEFLPQSVSEPGVLGQIRPDDIARADIAHGIKVVQTLGRLDIGQGCVVQNGVVLTVEAMEGTDRMLERAGLCKQPGEGGVLVKLLKPGQDKRADMPTIGPVTVRLAAQAGLRGIAFEAAHTLLTDSENCVAEADKSGLFLIAVEPERFIP</sequence>
<dbReference type="InterPro" id="IPR043167">
    <property type="entry name" value="LpxI_C_sf"/>
</dbReference>
<accession>A0ABT3QBR5</accession>
<feature type="domain" description="LpxI N-terminal" evidence="2">
    <location>
        <begin position="7"/>
        <end position="135"/>
    </location>
</feature>
<keyword evidence="3" id="KW-0378">Hydrolase</keyword>
<dbReference type="Gene3D" id="3.40.50.20">
    <property type="match status" value="1"/>
</dbReference>
<dbReference type="EMBL" id="JAPIUZ010000001">
    <property type="protein sequence ID" value="MCX2562719.1"/>
    <property type="molecule type" value="Genomic_DNA"/>
</dbReference>
<name>A0ABT3QBR5_9PROT</name>
<proteinExistence type="predicted"/>
<dbReference type="PANTHER" id="PTHR39962:SF1">
    <property type="entry name" value="LPXI FAMILY PROTEIN"/>
    <property type="match status" value="1"/>
</dbReference>
<organism evidence="3 4">
    <name type="scientific">Acetobacter thailandicus</name>
    <dbReference type="NCBI Taxonomy" id="1502842"/>
    <lineage>
        <taxon>Bacteria</taxon>
        <taxon>Pseudomonadati</taxon>
        <taxon>Pseudomonadota</taxon>
        <taxon>Alphaproteobacteria</taxon>
        <taxon>Acetobacterales</taxon>
        <taxon>Acetobacteraceae</taxon>
        <taxon>Acetobacter</taxon>
    </lineage>
</organism>
<evidence type="ECO:0000313" key="4">
    <source>
        <dbReference type="Proteomes" id="UP001301152"/>
    </source>
</evidence>
<reference evidence="3 4" key="1">
    <citation type="submission" date="2022-11" db="EMBL/GenBank/DDBJ databases">
        <title>Genome sequencing of Acetobacter type strain.</title>
        <authorList>
            <person name="Heo J."/>
            <person name="Lee D."/>
            <person name="Han B.-H."/>
            <person name="Hong S.-B."/>
            <person name="Kwon S.-W."/>
        </authorList>
    </citation>
    <scope>NUCLEOTIDE SEQUENCE [LARGE SCALE GENOMIC DNA]</scope>
    <source>
        <strain evidence="3 4">KACC 21253</strain>
    </source>
</reference>
<dbReference type="Gene3D" id="3.40.140.80">
    <property type="match status" value="1"/>
</dbReference>
<dbReference type="Proteomes" id="UP001301152">
    <property type="component" value="Unassembled WGS sequence"/>
</dbReference>
<protein>
    <submittedName>
        <fullName evidence="3">UDP-2,3-diacylglucosamine diphosphatase LpxI</fullName>
        <ecNumber evidence="3">3.6.1.54</ecNumber>
    </submittedName>
</protein>
<dbReference type="InterPro" id="IPR053174">
    <property type="entry name" value="LpxI"/>
</dbReference>